<evidence type="ECO:0000256" key="16">
    <source>
        <dbReference type="ARBA" id="ARBA00023180"/>
    </source>
</evidence>
<dbReference type="InterPro" id="IPR011009">
    <property type="entry name" value="Kinase-like_dom_sf"/>
</dbReference>
<dbReference type="Gene3D" id="2.60.40.10">
    <property type="entry name" value="Immunoglobulins"/>
    <property type="match status" value="2"/>
</dbReference>
<dbReference type="Gene3D" id="3.30.200.20">
    <property type="entry name" value="Phosphorylase Kinase, domain 1"/>
    <property type="match status" value="1"/>
</dbReference>
<sequence>MMGKINSSIVLLIVILPIALTTDVIHSQLPEPIQNFVEYDNRIFVGAGSKLYKLYFNLTIEESVRLTEESECSNEKKVQVLELFNNRLLVCTTQRCGLCSFYDFSLNLLQHLSDKKRDRWQILSGKKSTQIITESEEDNKIVVMKSLESTKSLSLPYLSYLELKDGHFSQISSIQLKTDTNLSKSFPEIDVITSYEYKGQMFFVIVVTDNNGEVFTKVVRWCQNMGIAGYTEIIVTCSGKISTPTTTSNVVYNKAVSAFFGKVASEDEKAIFLTMTEFKRFSNPVVLKSYSICAFRMEEIREKMTNVQSNCYRNGVLSTRPYWLVGVDYETCQSTMDQQKILSDIYEQRSSFCGHKANGGVGPKKLDTEILPMKIGKSQTQITSRFPPIVASYNYELKTLAIVVTIEGEIYRILCDFRKKAYGTALMMSSMAETSTLQPYFSGIIIDSSQKFAFVAESDSSSGFGRLMRFKTTSCNTETNRNSCQNCLSDPICGWCGTRCSTEKSCTNGQWSSQTCQPVINEVSPLDGPISGGTILTLKGSFTSKHDTHDIKIFIGDVPCKVVSVNRRTINCKTPKTPSPFAGQILLSLNEGDDNPSSLVSGSAKYHEKFQYKRLDIISIKPNASSIAHSNDKNIQIETNIQGSDRRIQICDEECKIQMINNEMLTCKIPPIKAITKCNVKLIVDDGLVNRKDGFSYVKEPVIFGVKPNITASNIVFPFQLLGNNLNYLGDNISLITSVNDQKLISICEKASLDGTSIECFNSKLDVTDETDAVIYVKEIPINLIIKDSLKITYQTFPKFKKPQFKDNKIVFSFDNSELPMSYKDSIRISIDGRICQNVYIALTEMICTYPNVTSDVPILLQIGDESQLFSSKETQLIFYKERWKILLYIIVGILGFAICAGTIVFIVKKKKDNKRRKLKSKDDCDFTKVPSDEYIEMIGSVQTLNQDGKSFLRKPLSQYEVFKNSNMLLPEKNLILLDVLGQGHFGTVRKGILVKDGEEIPVAVKTLTEMEEEVLPDNLRIKRTTEFLEEALRMKNFHHKNVLSLIGVSLSLQPNLVLPFMAKGDLLTFLRDPINDLCVKNILDFAIGIADGMTYLSSINFVHRDLAARNCMLDLDLTIKVSDFGLSREVCAYTAYYSQQKKALPVRWMAPEALQKGRFTLESDVWSFGVVVWELFTRGAVPYETVQNWDIIGFLQNKRRLSRPQYCPEQIWNVILACWNELPVDRPKFSYLKTKLEKNLKDLENQSLSEETRNHLSLYSSYGYSDWGRLDSRMSQEEISDAYLV</sequence>
<dbReference type="Gene3D" id="1.10.510.10">
    <property type="entry name" value="Transferase(Phosphotransferase) domain 1"/>
    <property type="match status" value="1"/>
</dbReference>
<dbReference type="InterPro" id="IPR000719">
    <property type="entry name" value="Prot_kinase_dom"/>
</dbReference>
<keyword evidence="16" id="KW-0325">Glycoprotein</keyword>
<protein>
    <recommendedName>
        <fullName evidence="2">receptor protein-tyrosine kinase</fullName>
        <ecNumber evidence="2">2.7.10.1</ecNumber>
    </recommendedName>
</protein>
<evidence type="ECO:0000259" key="21">
    <source>
        <dbReference type="PROSITE" id="PS50011"/>
    </source>
</evidence>
<evidence type="ECO:0000256" key="8">
    <source>
        <dbReference type="ARBA" id="ARBA00022741"/>
    </source>
</evidence>
<dbReference type="CDD" id="cd00192">
    <property type="entry name" value="PTKc"/>
    <property type="match status" value="1"/>
</dbReference>
<dbReference type="OrthoDB" id="6417648at2759"/>
<dbReference type="GO" id="GO:0005524">
    <property type="term" value="F:ATP binding"/>
    <property type="evidence" value="ECO:0007669"/>
    <property type="project" value="UniProtKB-UniRule"/>
</dbReference>
<dbReference type="GO" id="GO:0006909">
    <property type="term" value="P:phagocytosis"/>
    <property type="evidence" value="ECO:0007669"/>
    <property type="project" value="TreeGrafter"/>
</dbReference>
<keyword evidence="3" id="KW-0597">Phosphoprotein</keyword>
<dbReference type="InterPro" id="IPR008266">
    <property type="entry name" value="Tyr_kinase_AS"/>
</dbReference>
<evidence type="ECO:0000256" key="12">
    <source>
        <dbReference type="ARBA" id="ARBA00022989"/>
    </source>
</evidence>
<dbReference type="InterPro" id="IPR014756">
    <property type="entry name" value="Ig_E-set"/>
</dbReference>
<keyword evidence="14" id="KW-0829">Tyrosine-protein kinase</keyword>
<feature type="transmembrane region" description="Helical" evidence="19">
    <location>
        <begin position="1043"/>
        <end position="1063"/>
    </location>
</feature>
<dbReference type="PROSITE" id="PS00109">
    <property type="entry name" value="PROTEIN_KINASE_TYR"/>
    <property type="match status" value="1"/>
</dbReference>
<dbReference type="InterPro" id="IPR036352">
    <property type="entry name" value="Semap_dom_sf"/>
</dbReference>
<keyword evidence="23" id="KW-1185">Reference proteome</keyword>
<dbReference type="SMART" id="SM00429">
    <property type="entry name" value="IPT"/>
    <property type="match status" value="1"/>
</dbReference>
<gene>
    <name evidence="22" type="ORF">DGYR_LOCUS2533</name>
</gene>
<evidence type="ECO:0000313" key="23">
    <source>
        <dbReference type="Proteomes" id="UP000549394"/>
    </source>
</evidence>
<evidence type="ECO:0000256" key="19">
    <source>
        <dbReference type="SAM" id="Phobius"/>
    </source>
</evidence>
<dbReference type="FunFam" id="1.10.510.10:FF:000554">
    <property type="entry name" value="Predicted protein"/>
    <property type="match status" value="1"/>
</dbReference>
<dbReference type="GO" id="GO:0043235">
    <property type="term" value="C:receptor complex"/>
    <property type="evidence" value="ECO:0007669"/>
    <property type="project" value="TreeGrafter"/>
</dbReference>
<evidence type="ECO:0000256" key="2">
    <source>
        <dbReference type="ARBA" id="ARBA00011902"/>
    </source>
</evidence>
<feature type="chain" id="PRO_5029483302" description="receptor protein-tyrosine kinase" evidence="20">
    <location>
        <begin position="22"/>
        <end position="1286"/>
    </location>
</feature>
<evidence type="ECO:0000256" key="18">
    <source>
        <dbReference type="PROSITE-ProRule" id="PRU10141"/>
    </source>
</evidence>
<accession>A0A7I8VE77</accession>
<dbReference type="PANTHER" id="PTHR24416">
    <property type="entry name" value="TYROSINE-PROTEIN KINASE RECEPTOR"/>
    <property type="match status" value="1"/>
</dbReference>
<dbReference type="GO" id="GO:0007399">
    <property type="term" value="P:nervous system development"/>
    <property type="evidence" value="ECO:0007669"/>
    <property type="project" value="TreeGrafter"/>
</dbReference>
<evidence type="ECO:0000256" key="10">
    <source>
        <dbReference type="ARBA" id="ARBA00022840"/>
    </source>
</evidence>
<dbReference type="EMBL" id="CAJFCJ010000004">
    <property type="protein sequence ID" value="CAD5113568.1"/>
    <property type="molecule type" value="Genomic_DNA"/>
</dbReference>
<dbReference type="SMART" id="SM00630">
    <property type="entry name" value="Sema"/>
    <property type="match status" value="1"/>
</dbReference>
<organism evidence="22 23">
    <name type="scientific">Dimorphilus gyrociliatus</name>
    <dbReference type="NCBI Taxonomy" id="2664684"/>
    <lineage>
        <taxon>Eukaryota</taxon>
        <taxon>Metazoa</taxon>
        <taxon>Spiralia</taxon>
        <taxon>Lophotrochozoa</taxon>
        <taxon>Annelida</taxon>
        <taxon>Polychaeta</taxon>
        <taxon>Polychaeta incertae sedis</taxon>
        <taxon>Dinophilidae</taxon>
        <taxon>Dimorphilus</taxon>
    </lineage>
</organism>
<dbReference type="GO" id="GO:0005886">
    <property type="term" value="C:plasma membrane"/>
    <property type="evidence" value="ECO:0007669"/>
    <property type="project" value="TreeGrafter"/>
</dbReference>
<keyword evidence="13 19" id="KW-0472">Membrane</keyword>
<feature type="signal peptide" evidence="20">
    <location>
        <begin position="1"/>
        <end position="21"/>
    </location>
</feature>
<evidence type="ECO:0000256" key="14">
    <source>
        <dbReference type="ARBA" id="ARBA00023137"/>
    </source>
</evidence>
<dbReference type="GO" id="GO:0007169">
    <property type="term" value="P:cell surface receptor protein tyrosine kinase signaling pathway"/>
    <property type="evidence" value="ECO:0007669"/>
    <property type="project" value="TreeGrafter"/>
</dbReference>
<keyword evidence="15" id="KW-0675">Receptor</keyword>
<dbReference type="InterPro" id="IPR050122">
    <property type="entry name" value="RTK"/>
</dbReference>
<dbReference type="Proteomes" id="UP000549394">
    <property type="component" value="Unassembled WGS sequence"/>
</dbReference>
<evidence type="ECO:0000256" key="1">
    <source>
        <dbReference type="ARBA" id="ARBA00004167"/>
    </source>
</evidence>
<evidence type="ECO:0000256" key="17">
    <source>
        <dbReference type="ARBA" id="ARBA00051243"/>
    </source>
</evidence>
<evidence type="ECO:0000256" key="4">
    <source>
        <dbReference type="ARBA" id="ARBA00022679"/>
    </source>
</evidence>
<evidence type="ECO:0000256" key="13">
    <source>
        <dbReference type="ARBA" id="ARBA00023136"/>
    </source>
</evidence>
<keyword evidence="9" id="KW-0418">Kinase</keyword>
<dbReference type="SUPFAM" id="SSF101912">
    <property type="entry name" value="Sema domain"/>
    <property type="match status" value="1"/>
</dbReference>
<keyword evidence="12 19" id="KW-1133">Transmembrane helix</keyword>
<evidence type="ECO:0000313" key="22">
    <source>
        <dbReference type="EMBL" id="CAD5113568.1"/>
    </source>
</evidence>
<comment type="caution">
    <text evidence="22">The sequence shown here is derived from an EMBL/GenBank/DDBJ whole genome shotgun (WGS) entry which is preliminary data.</text>
</comment>
<comment type="catalytic activity">
    <reaction evidence="17">
        <text>L-tyrosyl-[protein] + ATP = O-phospho-L-tyrosyl-[protein] + ADP + H(+)</text>
        <dbReference type="Rhea" id="RHEA:10596"/>
        <dbReference type="Rhea" id="RHEA-COMP:10136"/>
        <dbReference type="Rhea" id="RHEA-COMP:20101"/>
        <dbReference type="ChEBI" id="CHEBI:15378"/>
        <dbReference type="ChEBI" id="CHEBI:30616"/>
        <dbReference type="ChEBI" id="CHEBI:46858"/>
        <dbReference type="ChEBI" id="CHEBI:61978"/>
        <dbReference type="ChEBI" id="CHEBI:456216"/>
        <dbReference type="EC" id="2.7.10.1"/>
    </reaction>
</comment>
<dbReference type="PROSITE" id="PS00107">
    <property type="entry name" value="PROTEIN_KINASE_ATP"/>
    <property type="match status" value="1"/>
</dbReference>
<feature type="binding site" evidence="18">
    <location>
        <position position="1006"/>
    </location>
    <ligand>
        <name>ATP</name>
        <dbReference type="ChEBI" id="CHEBI:30616"/>
    </ligand>
</feature>
<keyword evidence="10 18" id="KW-0067">ATP-binding</keyword>
<proteinExistence type="predicted"/>
<dbReference type="InterPro" id="IPR020635">
    <property type="entry name" value="Tyr_kinase_cat_dom"/>
</dbReference>
<dbReference type="SUPFAM" id="SSF81296">
    <property type="entry name" value="E set domains"/>
    <property type="match status" value="1"/>
</dbReference>
<dbReference type="GO" id="GO:0004714">
    <property type="term" value="F:transmembrane receptor protein tyrosine kinase activity"/>
    <property type="evidence" value="ECO:0007669"/>
    <property type="project" value="UniProtKB-EC"/>
</dbReference>
<dbReference type="SUPFAM" id="SSF56112">
    <property type="entry name" value="Protein kinase-like (PK-like)"/>
    <property type="match status" value="1"/>
</dbReference>
<dbReference type="PROSITE" id="PS50011">
    <property type="entry name" value="PROTEIN_KINASE_DOM"/>
    <property type="match status" value="1"/>
</dbReference>
<dbReference type="GO" id="GO:0016477">
    <property type="term" value="P:cell migration"/>
    <property type="evidence" value="ECO:0007669"/>
    <property type="project" value="TreeGrafter"/>
</dbReference>
<evidence type="ECO:0000256" key="6">
    <source>
        <dbReference type="ARBA" id="ARBA00022729"/>
    </source>
</evidence>
<dbReference type="Pfam" id="PF01833">
    <property type="entry name" value="TIG"/>
    <property type="match status" value="1"/>
</dbReference>
<dbReference type="InterPro" id="IPR002909">
    <property type="entry name" value="IPT_dom"/>
</dbReference>
<evidence type="ECO:0000256" key="11">
    <source>
        <dbReference type="ARBA" id="ARBA00022843"/>
    </source>
</evidence>
<keyword evidence="8 18" id="KW-0547">Nucleotide-binding</keyword>
<keyword evidence="11" id="KW-0832">Ubl conjugation</keyword>
<dbReference type="PRINTS" id="PR00109">
    <property type="entry name" value="TYRKINASE"/>
</dbReference>
<reference evidence="22 23" key="1">
    <citation type="submission" date="2020-08" db="EMBL/GenBank/DDBJ databases">
        <authorList>
            <person name="Hejnol A."/>
        </authorList>
    </citation>
    <scope>NUCLEOTIDE SEQUENCE [LARGE SCALE GENOMIC DNA]</scope>
</reference>
<dbReference type="InterPro" id="IPR013783">
    <property type="entry name" value="Ig-like_fold"/>
</dbReference>
<dbReference type="InterPro" id="IPR001245">
    <property type="entry name" value="Ser-Thr/Tyr_kinase_cat_dom"/>
</dbReference>
<feature type="domain" description="Protein kinase" evidence="21">
    <location>
        <begin position="975"/>
        <end position="1241"/>
    </location>
</feature>
<keyword evidence="5 19" id="KW-0812">Transmembrane</keyword>
<dbReference type="Gene3D" id="2.130.10.10">
    <property type="entry name" value="YVTN repeat-like/Quinoprotein amine dehydrogenase"/>
    <property type="match status" value="1"/>
</dbReference>
<keyword evidence="4" id="KW-0808">Transferase</keyword>
<keyword evidence="6 20" id="KW-0732">Signal</keyword>
<dbReference type="EC" id="2.7.10.1" evidence="2"/>
<dbReference type="InterPro" id="IPR001627">
    <property type="entry name" value="Semap_dom"/>
</dbReference>
<dbReference type="SMART" id="SM00219">
    <property type="entry name" value="TyrKc"/>
    <property type="match status" value="1"/>
</dbReference>
<comment type="subcellular location">
    <subcellularLocation>
        <location evidence="1">Membrane</location>
        <topology evidence="1">Single-pass membrane protein</topology>
    </subcellularLocation>
</comment>
<evidence type="ECO:0000256" key="15">
    <source>
        <dbReference type="ARBA" id="ARBA00023170"/>
    </source>
</evidence>
<evidence type="ECO:0000256" key="5">
    <source>
        <dbReference type="ARBA" id="ARBA00022692"/>
    </source>
</evidence>
<evidence type="ECO:0000256" key="7">
    <source>
        <dbReference type="ARBA" id="ARBA00022737"/>
    </source>
</evidence>
<dbReference type="Pfam" id="PF07714">
    <property type="entry name" value="PK_Tyr_Ser-Thr"/>
    <property type="match status" value="1"/>
</dbReference>
<evidence type="ECO:0000256" key="9">
    <source>
        <dbReference type="ARBA" id="ARBA00022777"/>
    </source>
</evidence>
<evidence type="ECO:0000256" key="3">
    <source>
        <dbReference type="ARBA" id="ARBA00022553"/>
    </source>
</evidence>
<keyword evidence="7" id="KW-0677">Repeat</keyword>
<feature type="transmembrane region" description="Helical" evidence="19">
    <location>
        <begin position="886"/>
        <end position="908"/>
    </location>
</feature>
<dbReference type="InterPro" id="IPR015943">
    <property type="entry name" value="WD40/YVTN_repeat-like_dom_sf"/>
</dbReference>
<evidence type="ECO:0000256" key="20">
    <source>
        <dbReference type="SAM" id="SignalP"/>
    </source>
</evidence>
<dbReference type="PANTHER" id="PTHR24416:SF564">
    <property type="entry name" value="MACROPHAGE-STIMULATING PROTEIN RECEPTOR"/>
    <property type="match status" value="1"/>
</dbReference>
<name>A0A7I8VE77_9ANNE</name>
<dbReference type="InterPro" id="IPR017441">
    <property type="entry name" value="Protein_kinase_ATP_BS"/>
</dbReference>